<dbReference type="Proteomes" id="UP001634394">
    <property type="component" value="Unassembled WGS sequence"/>
</dbReference>
<evidence type="ECO:0000313" key="2">
    <source>
        <dbReference type="Proteomes" id="UP001634394"/>
    </source>
</evidence>
<proteinExistence type="predicted"/>
<reference evidence="1 2" key="1">
    <citation type="submission" date="2024-11" db="EMBL/GenBank/DDBJ databases">
        <title>Chromosome-level genome assembly of the freshwater bivalve Anodonta woodiana.</title>
        <authorList>
            <person name="Chen X."/>
        </authorList>
    </citation>
    <scope>NUCLEOTIDE SEQUENCE [LARGE SCALE GENOMIC DNA]</scope>
    <source>
        <strain evidence="1">MN2024</strain>
        <tissue evidence="1">Gills</tissue>
    </source>
</reference>
<keyword evidence="2" id="KW-1185">Reference proteome</keyword>
<protein>
    <submittedName>
        <fullName evidence="1">Uncharacterized protein</fullName>
    </submittedName>
</protein>
<evidence type="ECO:0000313" key="1">
    <source>
        <dbReference type="EMBL" id="KAL3885504.1"/>
    </source>
</evidence>
<dbReference type="AlphaFoldDB" id="A0ABD3XGV0"/>
<accession>A0ABD3XGV0</accession>
<dbReference type="PANTHER" id="PTHR14187:SF5">
    <property type="entry name" value="HEAT SHOCK 70 KDA PROTEIN 12A"/>
    <property type="match status" value="1"/>
</dbReference>
<dbReference type="PANTHER" id="PTHR14187">
    <property type="entry name" value="ALPHA KINASE/ELONGATION FACTOR 2 KINASE"/>
    <property type="match status" value="1"/>
</dbReference>
<dbReference type="EMBL" id="JBJQND010000002">
    <property type="protein sequence ID" value="KAL3885504.1"/>
    <property type="molecule type" value="Genomic_DNA"/>
</dbReference>
<sequence>MIQQTIHERGSVGGWLEHYETEARSRTRDSFLVLSPFADRRRNIYISKMKAGSKYMVIDARGGTVDITVHQVIEGGGLKEIHKASGGAWGGTKVDEGYQQFLISIVGNPVFQKCVNTHIDD</sequence>
<comment type="caution">
    <text evidence="1">The sequence shown here is derived from an EMBL/GenBank/DDBJ whole genome shotgun (WGS) entry which is preliminary data.</text>
</comment>
<organism evidence="1 2">
    <name type="scientific">Sinanodonta woodiana</name>
    <name type="common">Chinese pond mussel</name>
    <name type="synonym">Anodonta woodiana</name>
    <dbReference type="NCBI Taxonomy" id="1069815"/>
    <lineage>
        <taxon>Eukaryota</taxon>
        <taxon>Metazoa</taxon>
        <taxon>Spiralia</taxon>
        <taxon>Lophotrochozoa</taxon>
        <taxon>Mollusca</taxon>
        <taxon>Bivalvia</taxon>
        <taxon>Autobranchia</taxon>
        <taxon>Heteroconchia</taxon>
        <taxon>Palaeoheterodonta</taxon>
        <taxon>Unionida</taxon>
        <taxon>Unionoidea</taxon>
        <taxon>Unionidae</taxon>
        <taxon>Unioninae</taxon>
        <taxon>Sinanodonta</taxon>
    </lineage>
</organism>
<name>A0ABD3XGV0_SINWO</name>
<gene>
    <name evidence="1" type="ORF">ACJMK2_025557</name>
</gene>